<dbReference type="Pfam" id="PF18204">
    <property type="entry name" value="PGF-CTERM"/>
    <property type="match status" value="1"/>
</dbReference>
<dbReference type="GO" id="GO:0005886">
    <property type="term" value="C:plasma membrane"/>
    <property type="evidence" value="ECO:0007669"/>
    <property type="project" value="UniProtKB-SubCell"/>
</dbReference>
<feature type="compositionally biased region" description="Gly residues" evidence="2">
    <location>
        <begin position="408"/>
        <end position="417"/>
    </location>
</feature>
<dbReference type="InterPro" id="IPR022409">
    <property type="entry name" value="PKD/Chitinase_dom"/>
</dbReference>
<feature type="region of interest" description="Disordered" evidence="2">
    <location>
        <begin position="403"/>
        <end position="434"/>
    </location>
</feature>
<feature type="domain" description="PKD" evidence="3">
    <location>
        <begin position="433"/>
        <end position="513"/>
    </location>
</feature>
<dbReference type="PROSITE" id="PS50093">
    <property type="entry name" value="PKD"/>
    <property type="match status" value="1"/>
</dbReference>
<reference evidence="5" key="1">
    <citation type="submission" date="2017-01" db="EMBL/GenBank/DDBJ databases">
        <authorList>
            <person name="Varghese N."/>
            <person name="Submissions S."/>
        </authorList>
    </citation>
    <scope>NUCLEOTIDE SEQUENCE [LARGE SCALE GENOMIC DNA]</scope>
    <source>
        <strain evidence="5">type strain: HArc-</strain>
    </source>
</reference>
<evidence type="ECO:0000259" key="3">
    <source>
        <dbReference type="PROSITE" id="PS50093"/>
    </source>
</evidence>
<gene>
    <name evidence="4" type="ORF">SAMN05421752_11194</name>
</gene>
<evidence type="ECO:0000256" key="1">
    <source>
        <dbReference type="ARBA" id="ARBA00022729"/>
    </source>
</evidence>
<keyword evidence="5" id="KW-1185">Reference proteome</keyword>
<evidence type="ECO:0000313" key="5">
    <source>
        <dbReference type="Proteomes" id="UP000185936"/>
    </source>
</evidence>
<dbReference type="GO" id="GO:0030115">
    <property type="term" value="C:S-layer"/>
    <property type="evidence" value="ECO:0007669"/>
    <property type="project" value="UniProtKB-SubCell"/>
</dbReference>
<dbReference type="AlphaFoldDB" id="A0A1N7GDG2"/>
<evidence type="ECO:0000256" key="2">
    <source>
        <dbReference type="SAM" id="MobiDB-lite"/>
    </source>
</evidence>
<dbReference type="CDD" id="cd00146">
    <property type="entry name" value="PKD"/>
    <property type="match status" value="1"/>
</dbReference>
<dbReference type="STRING" id="308853.SAMN05421752_11194"/>
<dbReference type="SMART" id="SM00089">
    <property type="entry name" value="PKD"/>
    <property type="match status" value="1"/>
</dbReference>
<dbReference type="EMBL" id="FTNR01000011">
    <property type="protein sequence ID" value="SIS10629.1"/>
    <property type="molecule type" value="Genomic_DNA"/>
</dbReference>
<accession>A0A1N7GDG2</accession>
<dbReference type="Gene3D" id="2.60.40.10">
    <property type="entry name" value="Immunoglobulins"/>
    <property type="match status" value="1"/>
</dbReference>
<proteinExistence type="predicted"/>
<dbReference type="InterPro" id="IPR013783">
    <property type="entry name" value="Ig-like_fold"/>
</dbReference>
<evidence type="ECO:0000313" key="4">
    <source>
        <dbReference type="EMBL" id="SIS10629.1"/>
    </source>
</evidence>
<dbReference type="SUPFAM" id="SSF49299">
    <property type="entry name" value="PKD domain"/>
    <property type="match status" value="1"/>
</dbReference>
<keyword evidence="1" id="KW-0732">Signal</keyword>
<dbReference type="NCBIfam" id="TIGR04126">
    <property type="entry name" value="PGF_CTERM"/>
    <property type="match status" value="1"/>
</dbReference>
<feature type="compositionally biased region" description="Acidic residues" evidence="2">
    <location>
        <begin position="521"/>
        <end position="557"/>
    </location>
</feature>
<dbReference type="Pfam" id="PF18911">
    <property type="entry name" value="PKD_4"/>
    <property type="match status" value="1"/>
</dbReference>
<sequence>MKRHEELVTVTFLVTIMLLAPIAGVVGTAGATNTSGQQADDPENYIELNDDVSVWKQAALPFRTATETDTTITELPGLSVQTTGEGDSPLNRESLSVYKTGDTVGFSYDHSNADTAQFSEAQVLIGHLDENVTEDDVDMDSFPTTGDELLTELAQNNLEDLNNNVSFELESVDDVTAEDFEYTPTDSGFYTFVMVEGQDNLDLDGDDVTIDESVSVIGIEQLVAHDKPSEVSVSAGEPGDDVTFDIETTLGDDVNHAVVLYNADDFDDSSMTFNVTDELTTDLSVEDVIIEHSVEEVNGVQNLEDDVEFLGESIENRTASGFTQFGDIITFLGNDADFETPDTEATGEDTIDASSTATVAGENATLVVETHGNWSEGDYRWIHVAMGSSSDQIQAATGLETIEKDDPPGGGGGGGGIVMPPGDDDDEPELPAPTAVISIDPDPATVGEEVTFSGADSTDDERNIISYDWTIDGDSLEGETITKTFKEPGTYDVELTVTNDFAQSDTETTKLTVKKGHKPDDDDDDGPATDDDGGVDDGDTDADDGEPADDGDDEDGDSIPGFGLTATLVALLSIALLALRKQE</sequence>
<dbReference type="InterPro" id="IPR035986">
    <property type="entry name" value="PKD_dom_sf"/>
</dbReference>
<protein>
    <submittedName>
        <fullName evidence="4">PGF-CTERM protein</fullName>
    </submittedName>
</protein>
<dbReference type="Proteomes" id="UP000185936">
    <property type="component" value="Unassembled WGS sequence"/>
</dbReference>
<organism evidence="4 5">
    <name type="scientific">Natronorubrum thiooxidans</name>
    <dbReference type="NCBI Taxonomy" id="308853"/>
    <lineage>
        <taxon>Archaea</taxon>
        <taxon>Methanobacteriati</taxon>
        <taxon>Methanobacteriota</taxon>
        <taxon>Stenosarchaea group</taxon>
        <taxon>Halobacteria</taxon>
        <taxon>Halobacteriales</taxon>
        <taxon>Natrialbaceae</taxon>
        <taxon>Natronorubrum</taxon>
    </lineage>
</organism>
<name>A0A1N7GDG2_9EURY</name>
<feature type="region of interest" description="Disordered" evidence="2">
    <location>
        <begin position="508"/>
        <end position="562"/>
    </location>
</feature>
<dbReference type="InterPro" id="IPR026371">
    <property type="entry name" value="PGF_CTERM"/>
</dbReference>
<dbReference type="InterPro" id="IPR000601">
    <property type="entry name" value="PKD_dom"/>
</dbReference>